<dbReference type="EMBL" id="JAENGY010000089">
    <property type="protein sequence ID" value="KAG6974412.1"/>
    <property type="molecule type" value="Genomic_DNA"/>
</dbReference>
<dbReference type="Proteomes" id="UP000709295">
    <property type="component" value="Unassembled WGS sequence"/>
</dbReference>
<gene>
    <name evidence="3" type="ORF">JG688_00003079</name>
</gene>
<reference evidence="3" key="1">
    <citation type="submission" date="2021-01" db="EMBL/GenBank/DDBJ databases">
        <title>Phytophthora aleatoria, a newly-described species from Pinus radiata is distinct from Phytophthora cactorum isolates based on comparative genomics.</title>
        <authorList>
            <person name="Mcdougal R."/>
            <person name="Panda P."/>
            <person name="Williams N."/>
            <person name="Studholme D.J."/>
        </authorList>
    </citation>
    <scope>NUCLEOTIDE SEQUENCE</scope>
    <source>
        <strain evidence="3">NZFS 4037</strain>
    </source>
</reference>
<feature type="transmembrane region" description="Helical" evidence="2">
    <location>
        <begin position="70"/>
        <end position="92"/>
    </location>
</feature>
<evidence type="ECO:0000256" key="1">
    <source>
        <dbReference type="SAM" id="MobiDB-lite"/>
    </source>
</evidence>
<evidence type="ECO:0000313" key="3">
    <source>
        <dbReference type="EMBL" id="KAG6974412.1"/>
    </source>
</evidence>
<protein>
    <submittedName>
        <fullName evidence="3">Uncharacterized protein</fullName>
    </submittedName>
</protein>
<keyword evidence="2" id="KW-0812">Transmembrane</keyword>
<sequence>MKPYAFKEQIGRIQAAFAIYNFIRRNRDKSAGARGPAGENGDAITDKIDPGNTYPIADGDSSMKNLRDGFAIAMWLSYLVTFGGSYGAVVVLDP</sequence>
<keyword evidence="2" id="KW-1133">Transmembrane helix</keyword>
<accession>A0A8J5MAA8</accession>
<organism evidence="3 4">
    <name type="scientific">Phytophthora aleatoria</name>
    <dbReference type="NCBI Taxonomy" id="2496075"/>
    <lineage>
        <taxon>Eukaryota</taxon>
        <taxon>Sar</taxon>
        <taxon>Stramenopiles</taxon>
        <taxon>Oomycota</taxon>
        <taxon>Peronosporomycetes</taxon>
        <taxon>Peronosporales</taxon>
        <taxon>Peronosporaceae</taxon>
        <taxon>Phytophthora</taxon>
    </lineage>
</organism>
<comment type="caution">
    <text evidence="3">The sequence shown here is derived from an EMBL/GenBank/DDBJ whole genome shotgun (WGS) entry which is preliminary data.</text>
</comment>
<dbReference type="AlphaFoldDB" id="A0A8J5MAA8"/>
<keyword evidence="2" id="KW-0472">Membrane</keyword>
<evidence type="ECO:0000256" key="2">
    <source>
        <dbReference type="SAM" id="Phobius"/>
    </source>
</evidence>
<evidence type="ECO:0000313" key="4">
    <source>
        <dbReference type="Proteomes" id="UP000709295"/>
    </source>
</evidence>
<proteinExistence type="predicted"/>
<keyword evidence="4" id="KW-1185">Reference proteome</keyword>
<name>A0A8J5MAA8_9STRA</name>
<feature type="region of interest" description="Disordered" evidence="1">
    <location>
        <begin position="29"/>
        <end position="50"/>
    </location>
</feature>